<dbReference type="InterPro" id="IPR052362">
    <property type="entry name" value="HTH-GbsR_regulator"/>
</dbReference>
<keyword evidence="2 4" id="KW-0238">DNA-binding</keyword>
<dbReference type="Pfam" id="PF12802">
    <property type="entry name" value="MarR_2"/>
    <property type="match status" value="1"/>
</dbReference>
<dbReference type="GO" id="GO:0003700">
    <property type="term" value="F:DNA-binding transcription factor activity"/>
    <property type="evidence" value="ECO:0007669"/>
    <property type="project" value="InterPro"/>
</dbReference>
<feature type="domain" description="HTH marR-type" evidence="5">
    <location>
        <begin position="31"/>
        <end position="89"/>
    </location>
</feature>
<dbReference type="InterPro" id="IPR000835">
    <property type="entry name" value="HTH_MarR-typ"/>
</dbReference>
<evidence type="ECO:0000259" key="5">
    <source>
        <dbReference type="Pfam" id="PF12802"/>
    </source>
</evidence>
<dbReference type="CDD" id="cd00090">
    <property type="entry name" value="HTH_ARSR"/>
    <property type="match status" value="1"/>
</dbReference>
<dbReference type="PANTHER" id="PTHR38465:SF1">
    <property type="entry name" value="HTH-TYPE TRANSCRIPTIONAL REGULATOR MJ1563-RELATED"/>
    <property type="match status" value="1"/>
</dbReference>
<accession>A0A6S7EQG3</accession>
<reference evidence="6 7" key="1">
    <citation type="submission" date="2020-04" db="EMBL/GenBank/DDBJ databases">
        <authorList>
            <person name="De Canck E."/>
        </authorList>
    </citation>
    <scope>NUCLEOTIDE SEQUENCE [LARGE SCALE GENOMIC DNA]</scope>
    <source>
        <strain evidence="6 7">LMG 26858</strain>
    </source>
</reference>
<dbReference type="PIRSF" id="PIRSF006707">
    <property type="entry name" value="MJ1563"/>
    <property type="match status" value="1"/>
</dbReference>
<dbReference type="EMBL" id="CADILG010000054">
    <property type="protein sequence ID" value="CAB3918902.1"/>
    <property type="molecule type" value="Genomic_DNA"/>
</dbReference>
<evidence type="ECO:0000256" key="3">
    <source>
        <dbReference type="ARBA" id="ARBA00023163"/>
    </source>
</evidence>
<keyword evidence="1 4" id="KW-0805">Transcription regulation</keyword>
<dbReference type="InterPro" id="IPR011991">
    <property type="entry name" value="ArsR-like_HTH"/>
</dbReference>
<evidence type="ECO:0000256" key="2">
    <source>
        <dbReference type="ARBA" id="ARBA00023125"/>
    </source>
</evidence>
<dbReference type="InterPro" id="IPR026282">
    <property type="entry name" value="MJ1563"/>
</dbReference>
<dbReference type="PANTHER" id="PTHR38465">
    <property type="entry name" value="HTH-TYPE TRANSCRIPTIONAL REGULATOR MJ1563-RELATED"/>
    <property type="match status" value="1"/>
</dbReference>
<protein>
    <recommendedName>
        <fullName evidence="4">HTH-type transcriptional regulator</fullName>
    </recommendedName>
</protein>
<dbReference type="Gene3D" id="1.10.10.10">
    <property type="entry name" value="Winged helix-like DNA-binding domain superfamily/Winged helix DNA-binding domain"/>
    <property type="match status" value="1"/>
</dbReference>
<comment type="similarity">
    <text evidence="4">Belongs to the GbsR family.</text>
</comment>
<proteinExistence type="inferred from homology"/>
<keyword evidence="3 4" id="KW-0804">Transcription</keyword>
<dbReference type="AlphaFoldDB" id="A0A6S7EQG3"/>
<gene>
    <name evidence="6" type="ORF">LMG26858_05180</name>
</gene>
<evidence type="ECO:0000256" key="4">
    <source>
        <dbReference type="PIRNR" id="PIRNR006707"/>
    </source>
</evidence>
<dbReference type="GO" id="GO:0003677">
    <property type="term" value="F:DNA binding"/>
    <property type="evidence" value="ECO:0007669"/>
    <property type="project" value="UniProtKB-UniRule"/>
</dbReference>
<dbReference type="InterPro" id="IPR036388">
    <property type="entry name" value="WH-like_DNA-bd_sf"/>
</dbReference>
<evidence type="ECO:0000313" key="7">
    <source>
        <dbReference type="Proteomes" id="UP000494117"/>
    </source>
</evidence>
<dbReference type="InterPro" id="IPR036390">
    <property type="entry name" value="WH_DNA-bd_sf"/>
</dbReference>
<evidence type="ECO:0000256" key="1">
    <source>
        <dbReference type="ARBA" id="ARBA00023015"/>
    </source>
</evidence>
<name>A0A6S7EQG3_9BURK</name>
<evidence type="ECO:0000313" key="6">
    <source>
        <dbReference type="EMBL" id="CAB3918902.1"/>
    </source>
</evidence>
<dbReference type="SUPFAM" id="SSF46785">
    <property type="entry name" value="Winged helix' DNA-binding domain"/>
    <property type="match status" value="1"/>
</dbReference>
<keyword evidence="7" id="KW-1185">Reference proteome</keyword>
<organism evidence="6 7">
    <name type="scientific">Achromobacter anxifer</name>
    <dbReference type="NCBI Taxonomy" id="1287737"/>
    <lineage>
        <taxon>Bacteria</taxon>
        <taxon>Pseudomonadati</taxon>
        <taxon>Pseudomonadota</taxon>
        <taxon>Betaproteobacteria</taxon>
        <taxon>Burkholderiales</taxon>
        <taxon>Alcaligenaceae</taxon>
        <taxon>Achromobacter</taxon>
    </lineage>
</organism>
<sequence>MTLPVSPPIMALSPQNERFVLHFGEMGSRWGVNRTVGQIYALLFLAPKPLNADDIAETLGFSRSNVSLGLKELQSWRLVKLMHQVGDRRDYFETPKDVWEIFRILMEEKRKREIDPTLTLLRDTLLEPPSGPDEAYAQQRMNEMLELIELSTGWFDEVQRLPPETLQNLMKLGSKVQKVLGFAGKLRGKG</sequence>
<dbReference type="Proteomes" id="UP000494117">
    <property type="component" value="Unassembled WGS sequence"/>
</dbReference>